<feature type="transmembrane region" description="Helical" evidence="1">
    <location>
        <begin position="21"/>
        <end position="50"/>
    </location>
</feature>
<gene>
    <name evidence="2" type="ORF">DWQ54_00230</name>
</gene>
<proteinExistence type="predicted"/>
<reference evidence="2 3" key="1">
    <citation type="submission" date="2017-10" db="EMBL/GenBank/DDBJ databases">
        <title>A large-scale comparative metagenomic study reveals the eutrophication-driven functional interactions in six Microcystis-epibionts communities.</title>
        <authorList>
            <person name="Li Q."/>
            <person name="Lin F."/>
        </authorList>
    </citation>
    <scope>NUCLEOTIDE SEQUENCE [LARGE SCALE GENOMIC DNA]</scope>
    <source>
        <strain evidence="2">TF09</strain>
    </source>
</reference>
<evidence type="ECO:0000313" key="2">
    <source>
        <dbReference type="EMBL" id="REJ44022.1"/>
    </source>
</evidence>
<name>A0A3E0LA73_9CHRO</name>
<dbReference type="Proteomes" id="UP000256873">
    <property type="component" value="Unassembled WGS sequence"/>
</dbReference>
<protein>
    <submittedName>
        <fullName evidence="2">Uncharacterized protein</fullName>
    </submittedName>
</protein>
<accession>A0A3E0LA73</accession>
<keyword evidence="1" id="KW-0812">Transmembrane</keyword>
<evidence type="ECO:0000256" key="1">
    <source>
        <dbReference type="SAM" id="Phobius"/>
    </source>
</evidence>
<keyword evidence="1" id="KW-1133">Transmembrane helix</keyword>
<keyword evidence="1" id="KW-0472">Membrane</keyword>
<organism evidence="2 3">
    <name type="scientific">Microcystis flos-aquae TF09</name>
    <dbReference type="NCBI Taxonomy" id="2060473"/>
    <lineage>
        <taxon>Bacteria</taxon>
        <taxon>Bacillati</taxon>
        <taxon>Cyanobacteriota</taxon>
        <taxon>Cyanophyceae</taxon>
        <taxon>Oscillatoriophycideae</taxon>
        <taxon>Chroococcales</taxon>
        <taxon>Microcystaceae</taxon>
        <taxon>Microcystis</taxon>
    </lineage>
</organism>
<evidence type="ECO:0000313" key="3">
    <source>
        <dbReference type="Proteomes" id="UP000256873"/>
    </source>
</evidence>
<comment type="caution">
    <text evidence="2">The sequence shown here is derived from an EMBL/GenBank/DDBJ whole genome shotgun (WGS) entry which is preliminary data.</text>
</comment>
<dbReference type="EMBL" id="QQWC01000001">
    <property type="protein sequence ID" value="REJ44022.1"/>
    <property type="molecule type" value="Genomic_DNA"/>
</dbReference>
<dbReference type="AlphaFoldDB" id="A0A3E0LA73"/>
<sequence length="62" mass="7258">MKALSEFLIRPFKETETIGGYVVWIILIAIATYSEGLRGFLLSIGCWYSWLNLKSWWKSQNK</sequence>